<comment type="caution">
    <text evidence="1">The sequence shown here is derived from an EMBL/GenBank/DDBJ whole genome shotgun (WGS) entry which is preliminary data.</text>
</comment>
<proteinExistence type="predicted"/>
<organism evidence="1 2">
    <name type="scientific">Kribbella italica</name>
    <dbReference type="NCBI Taxonomy" id="1540520"/>
    <lineage>
        <taxon>Bacteria</taxon>
        <taxon>Bacillati</taxon>
        <taxon>Actinomycetota</taxon>
        <taxon>Actinomycetes</taxon>
        <taxon>Propionibacteriales</taxon>
        <taxon>Kribbellaceae</taxon>
        <taxon>Kribbella</taxon>
    </lineage>
</organism>
<protein>
    <recommendedName>
        <fullName evidence="3">Coronafacic acid synthetase</fullName>
    </recommendedName>
</protein>
<dbReference type="AlphaFoldDB" id="A0A7W9J4T2"/>
<name>A0A7W9J4T2_9ACTN</name>
<gene>
    <name evidence="1" type="ORF">HDA39_002375</name>
</gene>
<dbReference type="Proteomes" id="UP000549971">
    <property type="component" value="Unassembled WGS sequence"/>
</dbReference>
<dbReference type="RefSeq" id="WP_184795263.1">
    <property type="nucleotide sequence ID" value="NZ_JACHMY010000001.1"/>
</dbReference>
<evidence type="ECO:0000313" key="2">
    <source>
        <dbReference type="Proteomes" id="UP000549971"/>
    </source>
</evidence>
<sequence length="166" mass="17066">MIDELPADLTVFGSGTAAQAVPNSTRRIPSLYVDPVAWLLLESAERAIGNNLDDVRGEVAVLVVSTYATLDTMAGIAGTATSGRVSPLRFAGASPGGAASLTCLVHGFRGPSLLLTSGPESSWPVAVTMARSWLRTGAAVRVILSVHTVDAEAGHQVRSVVVGASE</sequence>
<reference evidence="1 2" key="1">
    <citation type="submission" date="2020-08" db="EMBL/GenBank/DDBJ databases">
        <title>Sequencing the genomes of 1000 actinobacteria strains.</title>
        <authorList>
            <person name="Klenk H.-P."/>
        </authorList>
    </citation>
    <scope>NUCLEOTIDE SEQUENCE [LARGE SCALE GENOMIC DNA]</scope>
    <source>
        <strain evidence="1 2">DSM 28967</strain>
    </source>
</reference>
<dbReference type="Gene3D" id="3.40.47.10">
    <property type="match status" value="1"/>
</dbReference>
<evidence type="ECO:0008006" key="3">
    <source>
        <dbReference type="Google" id="ProtNLM"/>
    </source>
</evidence>
<accession>A0A7W9J4T2</accession>
<evidence type="ECO:0000313" key="1">
    <source>
        <dbReference type="EMBL" id="MBB5835641.1"/>
    </source>
</evidence>
<dbReference type="InterPro" id="IPR016039">
    <property type="entry name" value="Thiolase-like"/>
</dbReference>
<dbReference type="EMBL" id="JACHMY010000001">
    <property type="protein sequence ID" value="MBB5835641.1"/>
    <property type="molecule type" value="Genomic_DNA"/>
</dbReference>
<dbReference type="GO" id="GO:0016746">
    <property type="term" value="F:acyltransferase activity"/>
    <property type="evidence" value="ECO:0007669"/>
    <property type="project" value="InterPro"/>
</dbReference>
<dbReference type="SUPFAM" id="SSF53901">
    <property type="entry name" value="Thiolase-like"/>
    <property type="match status" value="1"/>
</dbReference>
<keyword evidence="2" id="KW-1185">Reference proteome</keyword>